<proteinExistence type="predicted"/>
<dbReference type="AlphaFoldDB" id="A0AAW1X3A9"/>
<dbReference type="SUPFAM" id="SSF48371">
    <property type="entry name" value="ARM repeat"/>
    <property type="match status" value="1"/>
</dbReference>
<name>A0AAW1X3A9_RUBAR</name>
<organism evidence="3 4">
    <name type="scientific">Rubus argutus</name>
    <name type="common">Southern blackberry</name>
    <dbReference type="NCBI Taxonomy" id="59490"/>
    <lineage>
        <taxon>Eukaryota</taxon>
        <taxon>Viridiplantae</taxon>
        <taxon>Streptophyta</taxon>
        <taxon>Embryophyta</taxon>
        <taxon>Tracheophyta</taxon>
        <taxon>Spermatophyta</taxon>
        <taxon>Magnoliopsida</taxon>
        <taxon>eudicotyledons</taxon>
        <taxon>Gunneridae</taxon>
        <taxon>Pentapetalae</taxon>
        <taxon>rosids</taxon>
        <taxon>fabids</taxon>
        <taxon>Rosales</taxon>
        <taxon>Rosaceae</taxon>
        <taxon>Rosoideae</taxon>
        <taxon>Rosoideae incertae sedis</taxon>
        <taxon>Rubus</taxon>
    </lineage>
</organism>
<dbReference type="InterPro" id="IPR016024">
    <property type="entry name" value="ARM-type_fold"/>
</dbReference>
<feature type="domain" description="TORTIFOLIA1/TORL1-2 C-terminal" evidence="1">
    <location>
        <begin position="393"/>
        <end position="487"/>
    </location>
</feature>
<dbReference type="Pfam" id="PF24713">
    <property type="entry name" value="TOR1L1_C"/>
    <property type="match status" value="1"/>
</dbReference>
<feature type="domain" description="TORTIFOLIA1/SINE1-2 N-terminal" evidence="2">
    <location>
        <begin position="22"/>
        <end position="102"/>
    </location>
</feature>
<dbReference type="Proteomes" id="UP001457282">
    <property type="component" value="Unassembled WGS sequence"/>
</dbReference>
<comment type="caution">
    <text evidence="3">The sequence shown here is derived from an EMBL/GenBank/DDBJ whole genome shotgun (WGS) entry which is preliminary data.</text>
</comment>
<gene>
    <name evidence="3" type="ORF">M0R45_018687</name>
</gene>
<evidence type="ECO:0000259" key="2">
    <source>
        <dbReference type="Pfam" id="PF24714"/>
    </source>
</evidence>
<accession>A0AAW1X3A9</accession>
<dbReference type="Pfam" id="PF24714">
    <property type="entry name" value="TOR1L1_N"/>
    <property type="match status" value="2"/>
</dbReference>
<dbReference type="GO" id="GO:0008017">
    <property type="term" value="F:microtubule binding"/>
    <property type="evidence" value="ECO:0007669"/>
    <property type="project" value="InterPro"/>
</dbReference>
<sequence length="497" mass="55485">MKTHAQVKGRGPGRVTAQQAVFELKHKVVIALNKLADRDTYQIGVEELEKMAECLSPDGIAPFLSCILDTDSEQKSAVRKECIRLMGTLVRYHEGPVGMHLGVRVMGVFVVLVRPLFEALGEQNRQVQSAVIELNRSIIQAGGAPTQTFSPAQWQASCIRSLESCRFDKVKPVRDTVLLALQCWKVFQDLTLLNLRKLDLLLKKISSVVTTVISLVPVNLEGRITHSGKLFLPRLRVGFLFPKSHNASLPEYHNEESEGSTITKTLERMSTDVTSTQDMGYEYVHMDEKQECSSRSNLVTDDIETKFVTVSCNSLEECSLQKPKTTLGDRKQAVKLDGSLQAFTSGVMSSLSMLHKTRVVGLEHVVDRLSQNLVHREETFQFSNLQTHEAKPKTGPVLECLSLKTASDVLSTLASYLLEQRFINTIIPWLQQIADLSTTHGPNYFGLSAKARQEFLSSVQEAVNMEFANSSERRLVTQLAVKFQHIWGKATSNILLS</sequence>
<dbReference type="EMBL" id="JBEDUW010000004">
    <property type="protein sequence ID" value="KAK9931411.1"/>
    <property type="molecule type" value="Genomic_DNA"/>
</dbReference>
<protein>
    <recommendedName>
        <fullName evidence="5">TOG domain-containing protein</fullName>
    </recommendedName>
</protein>
<dbReference type="InterPro" id="IPR033337">
    <property type="entry name" value="TORTIFOLIA1/SINE1-2"/>
</dbReference>
<dbReference type="InterPro" id="IPR011989">
    <property type="entry name" value="ARM-like"/>
</dbReference>
<dbReference type="GO" id="GO:0005874">
    <property type="term" value="C:microtubule"/>
    <property type="evidence" value="ECO:0007669"/>
    <property type="project" value="InterPro"/>
</dbReference>
<evidence type="ECO:0008006" key="5">
    <source>
        <dbReference type="Google" id="ProtNLM"/>
    </source>
</evidence>
<dbReference type="PANTHER" id="PTHR31355">
    <property type="entry name" value="MICROTUBULE-ASSOCIATED PROTEIN TORTIFOLIA1"/>
    <property type="match status" value="1"/>
</dbReference>
<dbReference type="PANTHER" id="PTHR31355:SF22">
    <property type="entry name" value="TORTIFOLIA1-LIKE PROTEIN 2"/>
    <property type="match status" value="1"/>
</dbReference>
<dbReference type="InterPro" id="IPR057599">
    <property type="entry name" value="TORTIFOLIA1/TORL1-2_C"/>
</dbReference>
<dbReference type="InterPro" id="IPR057600">
    <property type="entry name" value="TORTIFOLIA1/SINE1-2_N"/>
</dbReference>
<evidence type="ECO:0000313" key="3">
    <source>
        <dbReference type="EMBL" id="KAK9931411.1"/>
    </source>
</evidence>
<reference evidence="3 4" key="1">
    <citation type="journal article" date="2023" name="G3 (Bethesda)">
        <title>A chromosome-length genome assembly and annotation of blackberry (Rubus argutus, cv. 'Hillquist').</title>
        <authorList>
            <person name="Bruna T."/>
            <person name="Aryal R."/>
            <person name="Dudchenko O."/>
            <person name="Sargent D.J."/>
            <person name="Mead D."/>
            <person name="Buti M."/>
            <person name="Cavallini A."/>
            <person name="Hytonen T."/>
            <person name="Andres J."/>
            <person name="Pham M."/>
            <person name="Weisz D."/>
            <person name="Mascagni F."/>
            <person name="Usai G."/>
            <person name="Natali L."/>
            <person name="Bassil N."/>
            <person name="Fernandez G.E."/>
            <person name="Lomsadze A."/>
            <person name="Armour M."/>
            <person name="Olukolu B."/>
            <person name="Poorten T."/>
            <person name="Britton C."/>
            <person name="Davik J."/>
            <person name="Ashrafi H."/>
            <person name="Aiden E.L."/>
            <person name="Borodovsky M."/>
            <person name="Worthington M."/>
        </authorList>
    </citation>
    <scope>NUCLEOTIDE SEQUENCE [LARGE SCALE GENOMIC DNA]</scope>
    <source>
        <strain evidence="3">PI 553951</strain>
    </source>
</reference>
<evidence type="ECO:0000259" key="1">
    <source>
        <dbReference type="Pfam" id="PF24713"/>
    </source>
</evidence>
<evidence type="ECO:0000313" key="4">
    <source>
        <dbReference type="Proteomes" id="UP001457282"/>
    </source>
</evidence>
<dbReference type="Gene3D" id="1.25.10.10">
    <property type="entry name" value="Leucine-rich Repeat Variant"/>
    <property type="match status" value="1"/>
</dbReference>
<feature type="domain" description="TORTIFOLIA1/SINE1-2 N-terminal" evidence="2">
    <location>
        <begin position="153"/>
        <end position="185"/>
    </location>
</feature>
<keyword evidence="4" id="KW-1185">Reference proteome</keyword>